<dbReference type="PROSITE" id="PS00088">
    <property type="entry name" value="SOD_MN"/>
    <property type="match status" value="1"/>
</dbReference>
<dbReference type="GO" id="GO:0046872">
    <property type="term" value="F:metal ion binding"/>
    <property type="evidence" value="ECO:0007669"/>
    <property type="project" value="InterPro"/>
</dbReference>
<protein>
    <submittedName>
        <fullName evidence="2">Superoxide dismutase</fullName>
        <ecNumber evidence="2">1.15.1.1</ecNumber>
    </submittedName>
</protein>
<dbReference type="EC" id="1.15.1.1" evidence="2"/>
<dbReference type="Gene3D" id="3.55.40.20">
    <property type="entry name" value="Iron/manganese superoxide dismutase, C-terminal domain"/>
    <property type="match status" value="1"/>
</dbReference>
<dbReference type="InterPro" id="IPR019832">
    <property type="entry name" value="Mn/Fe_SOD_C"/>
</dbReference>
<evidence type="ECO:0000313" key="2">
    <source>
        <dbReference type="EMBL" id="OIQ66064.1"/>
    </source>
</evidence>
<gene>
    <name evidence="2" type="primary">sodB_15</name>
    <name evidence="2" type="ORF">GALL_523710</name>
</gene>
<organism evidence="2">
    <name type="scientific">mine drainage metagenome</name>
    <dbReference type="NCBI Taxonomy" id="410659"/>
    <lineage>
        <taxon>unclassified sequences</taxon>
        <taxon>metagenomes</taxon>
        <taxon>ecological metagenomes</taxon>
    </lineage>
</organism>
<dbReference type="AlphaFoldDB" id="A0A1J5P5Q3"/>
<dbReference type="GO" id="GO:0004784">
    <property type="term" value="F:superoxide dismutase activity"/>
    <property type="evidence" value="ECO:0007669"/>
    <property type="project" value="UniProtKB-EC"/>
</dbReference>
<dbReference type="EMBL" id="MLJW01006861">
    <property type="protein sequence ID" value="OIQ66064.1"/>
    <property type="molecule type" value="Genomic_DNA"/>
</dbReference>
<comment type="caution">
    <text evidence="2">The sequence shown here is derived from an EMBL/GenBank/DDBJ whole genome shotgun (WGS) entry which is preliminary data.</text>
</comment>
<accession>A0A1J5P5Q3</accession>
<feature type="domain" description="Manganese/iron superoxide dismutase C-terminal" evidence="1">
    <location>
        <begin position="2"/>
        <end position="54"/>
    </location>
</feature>
<proteinExistence type="predicted"/>
<sequence>MVKTGNAGVPLTTGMKPLLAIDVWEHAYYLDYQNRRADYVNAVLDKLINWEFALQNAS</sequence>
<dbReference type="PANTHER" id="PTHR42769:SF3">
    <property type="entry name" value="SUPEROXIDE DISMUTASE [FE] 2, CHLOROPLASTIC"/>
    <property type="match status" value="1"/>
</dbReference>
<keyword evidence="2" id="KW-0560">Oxidoreductase</keyword>
<dbReference type="Pfam" id="PF02777">
    <property type="entry name" value="Sod_Fe_C"/>
    <property type="match status" value="1"/>
</dbReference>
<dbReference type="InterPro" id="IPR036314">
    <property type="entry name" value="SOD_C_sf"/>
</dbReference>
<dbReference type="SUPFAM" id="SSF54719">
    <property type="entry name" value="Fe,Mn superoxide dismutase (SOD), C-terminal domain"/>
    <property type="match status" value="1"/>
</dbReference>
<evidence type="ECO:0000259" key="1">
    <source>
        <dbReference type="Pfam" id="PF02777"/>
    </source>
</evidence>
<name>A0A1J5P5Q3_9ZZZZ</name>
<dbReference type="PANTHER" id="PTHR42769">
    <property type="entry name" value="SUPEROXIDE DISMUTASE"/>
    <property type="match status" value="1"/>
</dbReference>
<dbReference type="InterPro" id="IPR019833">
    <property type="entry name" value="Mn/Fe_SOD_BS"/>
</dbReference>
<reference evidence="2" key="1">
    <citation type="submission" date="2016-10" db="EMBL/GenBank/DDBJ databases">
        <title>Sequence of Gallionella enrichment culture.</title>
        <authorList>
            <person name="Poehlein A."/>
            <person name="Muehling M."/>
            <person name="Daniel R."/>
        </authorList>
    </citation>
    <scope>NUCLEOTIDE SEQUENCE</scope>
</reference>